<keyword evidence="7" id="KW-1185">Reference proteome</keyword>
<dbReference type="OrthoDB" id="28644at2759"/>
<feature type="non-terminal residue" evidence="6">
    <location>
        <position position="1"/>
    </location>
</feature>
<keyword evidence="3" id="KW-0687">Ribonucleoprotein</keyword>
<dbReference type="Pfam" id="PF00327">
    <property type="entry name" value="Ribosomal_L30"/>
    <property type="match status" value="1"/>
</dbReference>
<dbReference type="GO" id="GO:0003735">
    <property type="term" value="F:structural constituent of ribosome"/>
    <property type="evidence" value="ECO:0007669"/>
    <property type="project" value="TreeGrafter"/>
</dbReference>
<organism evidence="6 7">
    <name type="scientific">Dimargaris verticillata</name>
    <dbReference type="NCBI Taxonomy" id="2761393"/>
    <lineage>
        <taxon>Eukaryota</taxon>
        <taxon>Fungi</taxon>
        <taxon>Fungi incertae sedis</taxon>
        <taxon>Zoopagomycota</taxon>
        <taxon>Kickxellomycotina</taxon>
        <taxon>Dimargaritomycetes</taxon>
        <taxon>Dimargaritales</taxon>
        <taxon>Dimargaritaceae</taxon>
        <taxon>Dimargaris</taxon>
    </lineage>
</organism>
<proteinExistence type="inferred from homology"/>
<dbReference type="Proteomes" id="UP001151582">
    <property type="component" value="Unassembled WGS sequence"/>
</dbReference>
<dbReference type="InterPro" id="IPR005998">
    <property type="entry name" value="Ribosomal_uL30_euk"/>
</dbReference>
<dbReference type="GO" id="GO:0000463">
    <property type="term" value="P:maturation of LSU-rRNA from tricistronic rRNA transcript (SSU-rRNA, 5.8S rRNA, LSU-rRNA)"/>
    <property type="evidence" value="ECO:0007669"/>
    <property type="project" value="TreeGrafter"/>
</dbReference>
<dbReference type="GO" id="GO:0003723">
    <property type="term" value="F:RNA binding"/>
    <property type="evidence" value="ECO:0007669"/>
    <property type="project" value="InterPro"/>
</dbReference>
<dbReference type="PANTHER" id="PTHR11524:SF16">
    <property type="entry name" value="LARGE RIBOSOMAL SUBUNIT PROTEIN UL30"/>
    <property type="match status" value="1"/>
</dbReference>
<accession>A0A9W8AUF0</accession>
<dbReference type="GO" id="GO:0022625">
    <property type="term" value="C:cytosolic large ribosomal subunit"/>
    <property type="evidence" value="ECO:0007669"/>
    <property type="project" value="TreeGrafter"/>
</dbReference>
<sequence>QHAEVEKRQAAIEKKREASRKVMFTRAEQYVQEYKQLERQEIVQRRLARDQGNFYVSPEPKILFVIRIKGIMKIPPKPKKILQLLRLRQINNGVFIRANKATLNMLQLVTPYVAFGEPNLKTIRELVYKRGFGKVRGSRLPLSDNSVIEDNLGKYGVICVEDIIHELYTCGPNFKQVSNFLWPFKLSNPRGGWATRKFKHFVEGGNTGNNEHKINTLVRNMN</sequence>
<dbReference type="InterPro" id="IPR018038">
    <property type="entry name" value="Ribosomal_uL30_CS"/>
</dbReference>
<dbReference type="InterPro" id="IPR036919">
    <property type="entry name" value="Ribo_uL30_ferredoxin-like_sf"/>
</dbReference>
<comment type="caution">
    <text evidence="6">The sequence shown here is derived from an EMBL/GenBank/DDBJ whole genome shotgun (WGS) entry which is preliminary data.</text>
</comment>
<dbReference type="InterPro" id="IPR035808">
    <property type="entry name" value="Ribosomal_uL30_euk_arc"/>
</dbReference>
<evidence type="ECO:0000256" key="1">
    <source>
        <dbReference type="ARBA" id="ARBA00007594"/>
    </source>
</evidence>
<reference evidence="6" key="1">
    <citation type="submission" date="2022-07" db="EMBL/GenBank/DDBJ databases">
        <title>Phylogenomic reconstructions and comparative analyses of Kickxellomycotina fungi.</title>
        <authorList>
            <person name="Reynolds N.K."/>
            <person name="Stajich J.E."/>
            <person name="Barry K."/>
            <person name="Grigoriev I.V."/>
            <person name="Crous P."/>
            <person name="Smith M.E."/>
        </authorList>
    </citation>
    <scope>NUCLEOTIDE SEQUENCE</scope>
    <source>
        <strain evidence="6">RSA 567</strain>
    </source>
</reference>
<protein>
    <submittedName>
        <fullName evidence="6">60S ribosomal protein L7</fullName>
    </submittedName>
</protein>
<dbReference type="Pfam" id="PF08079">
    <property type="entry name" value="Ribosomal_L30_N"/>
    <property type="match status" value="1"/>
</dbReference>
<comment type="similarity">
    <text evidence="1">Belongs to the universal ribosomal protein uL30 family.</text>
</comment>
<feature type="domain" description="Large ribosomal subunit protein uL30 N-terminal eukaryotes" evidence="5">
    <location>
        <begin position="3"/>
        <end position="57"/>
    </location>
</feature>
<dbReference type="EMBL" id="JANBQB010001899">
    <property type="protein sequence ID" value="KAJ1969697.1"/>
    <property type="molecule type" value="Genomic_DNA"/>
</dbReference>
<evidence type="ECO:0000313" key="6">
    <source>
        <dbReference type="EMBL" id="KAJ1969697.1"/>
    </source>
</evidence>
<dbReference type="CDD" id="cd01657">
    <property type="entry name" value="Ribosomal_L7_archeal_euk"/>
    <property type="match status" value="1"/>
</dbReference>
<keyword evidence="2 6" id="KW-0689">Ribosomal protein</keyword>
<dbReference type="FunFam" id="3.30.1390.20:FF:000003">
    <property type="entry name" value="60S ribosomal protein L7"/>
    <property type="match status" value="1"/>
</dbReference>
<dbReference type="InterPro" id="IPR039699">
    <property type="entry name" value="Ribosomal_uL30"/>
</dbReference>
<dbReference type="InterPro" id="IPR016082">
    <property type="entry name" value="Ribosomal_uL30_ferredoxin-like"/>
</dbReference>
<evidence type="ECO:0000313" key="7">
    <source>
        <dbReference type="Proteomes" id="UP001151582"/>
    </source>
</evidence>
<dbReference type="Gene3D" id="3.30.1390.20">
    <property type="entry name" value="Ribosomal protein L30, ferredoxin-like fold domain"/>
    <property type="match status" value="1"/>
</dbReference>
<dbReference type="PROSITE" id="PS00634">
    <property type="entry name" value="RIBOSOMAL_L30"/>
    <property type="match status" value="1"/>
</dbReference>
<gene>
    <name evidence="6" type="primary">RPL7</name>
    <name evidence="6" type="ORF">H4R34_006138</name>
</gene>
<name>A0A9W8AUF0_9FUNG</name>
<feature type="domain" description="Large ribosomal subunit protein uL30-like ferredoxin-like fold" evidence="4">
    <location>
        <begin position="63"/>
        <end position="113"/>
    </location>
</feature>
<evidence type="ECO:0000259" key="5">
    <source>
        <dbReference type="Pfam" id="PF08079"/>
    </source>
</evidence>
<dbReference type="InterPro" id="IPR012988">
    <property type="entry name" value="Ribosomal_uL30_N_euk"/>
</dbReference>
<evidence type="ECO:0000259" key="4">
    <source>
        <dbReference type="Pfam" id="PF00327"/>
    </source>
</evidence>
<dbReference type="FunFam" id="3.30.1390.20:FF:000002">
    <property type="entry name" value="60S ribosomal protein L7"/>
    <property type="match status" value="1"/>
</dbReference>
<evidence type="ECO:0000256" key="2">
    <source>
        <dbReference type="ARBA" id="ARBA00022980"/>
    </source>
</evidence>
<dbReference type="NCBIfam" id="TIGR01310">
    <property type="entry name" value="uL30_euk"/>
    <property type="match status" value="1"/>
</dbReference>
<dbReference type="SUPFAM" id="SSF55129">
    <property type="entry name" value="Ribosomal protein L30p/L7e"/>
    <property type="match status" value="1"/>
</dbReference>
<dbReference type="PANTHER" id="PTHR11524">
    <property type="entry name" value="60S RIBOSOMAL PROTEIN L7"/>
    <property type="match status" value="1"/>
</dbReference>
<evidence type="ECO:0000256" key="3">
    <source>
        <dbReference type="ARBA" id="ARBA00023274"/>
    </source>
</evidence>
<dbReference type="AlphaFoldDB" id="A0A9W8AUF0"/>